<keyword evidence="2" id="KW-0812">Transmembrane</keyword>
<feature type="chain" id="PRO_5012011157" evidence="3">
    <location>
        <begin position="35"/>
        <end position="182"/>
    </location>
</feature>
<keyword evidence="3" id="KW-0732">Signal</keyword>
<feature type="region of interest" description="Disordered" evidence="1">
    <location>
        <begin position="141"/>
        <end position="182"/>
    </location>
</feature>
<accession>A0A1Y2I3G0</accession>
<evidence type="ECO:0000256" key="2">
    <source>
        <dbReference type="SAM" id="Phobius"/>
    </source>
</evidence>
<evidence type="ECO:0000256" key="3">
    <source>
        <dbReference type="SAM" id="SignalP"/>
    </source>
</evidence>
<keyword evidence="2" id="KW-1133">Transmembrane helix</keyword>
<evidence type="ECO:0000313" key="4">
    <source>
        <dbReference type="EMBL" id="ORZ41418.1"/>
    </source>
</evidence>
<keyword evidence="2" id="KW-0472">Membrane</keyword>
<gene>
    <name evidence="4" type="ORF">BCR44DRAFT_65187</name>
</gene>
<proteinExistence type="predicted"/>
<dbReference type="AlphaFoldDB" id="A0A1Y2I3G0"/>
<keyword evidence="5" id="KW-1185">Reference proteome</keyword>
<dbReference type="Proteomes" id="UP000193411">
    <property type="component" value="Unassembled WGS sequence"/>
</dbReference>
<organism evidence="4 5">
    <name type="scientific">Catenaria anguillulae PL171</name>
    <dbReference type="NCBI Taxonomy" id="765915"/>
    <lineage>
        <taxon>Eukaryota</taxon>
        <taxon>Fungi</taxon>
        <taxon>Fungi incertae sedis</taxon>
        <taxon>Blastocladiomycota</taxon>
        <taxon>Blastocladiomycetes</taxon>
        <taxon>Blastocladiales</taxon>
        <taxon>Catenariaceae</taxon>
        <taxon>Catenaria</taxon>
    </lineage>
</organism>
<feature type="signal peptide" evidence="3">
    <location>
        <begin position="1"/>
        <end position="34"/>
    </location>
</feature>
<reference evidence="4 5" key="1">
    <citation type="submission" date="2016-07" db="EMBL/GenBank/DDBJ databases">
        <title>Pervasive Adenine N6-methylation of Active Genes in Fungi.</title>
        <authorList>
            <consortium name="DOE Joint Genome Institute"/>
            <person name="Mondo S.J."/>
            <person name="Dannebaum R.O."/>
            <person name="Kuo R.C."/>
            <person name="Labutti K."/>
            <person name="Haridas S."/>
            <person name="Kuo A."/>
            <person name="Salamov A."/>
            <person name="Ahrendt S.R."/>
            <person name="Lipzen A."/>
            <person name="Sullivan W."/>
            <person name="Andreopoulos W.B."/>
            <person name="Clum A."/>
            <person name="Lindquist E."/>
            <person name="Daum C."/>
            <person name="Ramamoorthy G.K."/>
            <person name="Gryganskyi A."/>
            <person name="Culley D."/>
            <person name="Magnuson J.K."/>
            <person name="James T.Y."/>
            <person name="O'Malley M.A."/>
            <person name="Stajich J.E."/>
            <person name="Spatafora J.W."/>
            <person name="Visel A."/>
            <person name="Grigoriev I.V."/>
        </authorList>
    </citation>
    <scope>NUCLEOTIDE SEQUENCE [LARGE SCALE GENOMIC DNA]</scope>
    <source>
        <strain evidence="4 5">PL171</strain>
    </source>
</reference>
<sequence length="182" mass="19572">MISLAASSSTPAWPSTRSTTSLAFLTALIVTTSASPVPAPRRGGKVRVGSGSDDIASPVFYLSYESGTVFTSSGKTISGIWVPDAQTSATTPCTFWSDGEPLDYHRRSCKAPTLQWWLWAAIALLGVFVLYSCCFGRTKDDGKEEQEAEAQEGGDERQVRQEQQQVPAEGGQVEVVHAKPVQ</sequence>
<evidence type="ECO:0000256" key="1">
    <source>
        <dbReference type="SAM" id="MobiDB-lite"/>
    </source>
</evidence>
<feature type="compositionally biased region" description="Acidic residues" evidence="1">
    <location>
        <begin position="143"/>
        <end position="153"/>
    </location>
</feature>
<feature type="transmembrane region" description="Helical" evidence="2">
    <location>
        <begin position="116"/>
        <end position="136"/>
    </location>
</feature>
<dbReference type="EMBL" id="MCFL01000001">
    <property type="protein sequence ID" value="ORZ41418.1"/>
    <property type="molecule type" value="Genomic_DNA"/>
</dbReference>
<protein>
    <submittedName>
        <fullName evidence="4">Uncharacterized protein</fullName>
    </submittedName>
</protein>
<evidence type="ECO:0000313" key="5">
    <source>
        <dbReference type="Proteomes" id="UP000193411"/>
    </source>
</evidence>
<name>A0A1Y2I3G0_9FUNG</name>
<comment type="caution">
    <text evidence="4">The sequence shown here is derived from an EMBL/GenBank/DDBJ whole genome shotgun (WGS) entry which is preliminary data.</text>
</comment>